<proteinExistence type="predicted"/>
<dbReference type="PANTHER" id="PTHR35291">
    <property type="entry name" value="PROTEIN SHROOM-LIKE"/>
    <property type="match status" value="1"/>
</dbReference>
<dbReference type="Proteomes" id="UP001604336">
    <property type="component" value="Unassembled WGS sequence"/>
</dbReference>
<feature type="region of interest" description="Disordered" evidence="1">
    <location>
        <begin position="1"/>
        <end position="31"/>
    </location>
</feature>
<feature type="compositionally biased region" description="Basic residues" evidence="1">
    <location>
        <begin position="1"/>
        <end position="11"/>
    </location>
</feature>
<sequence length="118" mass="13270">MFRALSTRKSRQGYEQLNDEAAPSTDPLVPKLSKSRTLPAKIFNSSPKKLTTATAASKAPSEQAKKVSKIHPFFNIFVESGRRRKKATAKPEFSRYVEYLKEGGMYGIIDMKANMQNK</sequence>
<accession>A0ABD1SAL5</accession>
<reference evidence="3" key="1">
    <citation type="submission" date="2024-07" db="EMBL/GenBank/DDBJ databases">
        <title>Two chromosome-level genome assemblies of Korean endemic species Abeliophyllum distichum and Forsythia ovata (Oleaceae).</title>
        <authorList>
            <person name="Jang H."/>
        </authorList>
    </citation>
    <scope>NUCLEOTIDE SEQUENCE [LARGE SCALE GENOMIC DNA]</scope>
</reference>
<dbReference type="EMBL" id="JBFOLK010000007">
    <property type="protein sequence ID" value="KAL2497787.1"/>
    <property type="molecule type" value="Genomic_DNA"/>
</dbReference>
<gene>
    <name evidence="2" type="ORF">Adt_23337</name>
</gene>
<protein>
    <submittedName>
        <fullName evidence="2">Uncharacterized protein</fullName>
    </submittedName>
</protein>
<name>A0ABD1SAL5_9LAMI</name>
<keyword evidence="3" id="KW-1185">Reference proteome</keyword>
<dbReference type="PANTHER" id="PTHR35291:SF3">
    <property type="entry name" value="PROTEIN SHROOM-LIKE"/>
    <property type="match status" value="1"/>
</dbReference>
<evidence type="ECO:0000256" key="1">
    <source>
        <dbReference type="SAM" id="MobiDB-lite"/>
    </source>
</evidence>
<evidence type="ECO:0000313" key="2">
    <source>
        <dbReference type="EMBL" id="KAL2497787.1"/>
    </source>
</evidence>
<comment type="caution">
    <text evidence="2">The sequence shown here is derived from an EMBL/GenBank/DDBJ whole genome shotgun (WGS) entry which is preliminary data.</text>
</comment>
<organism evidence="2 3">
    <name type="scientific">Abeliophyllum distichum</name>
    <dbReference type="NCBI Taxonomy" id="126358"/>
    <lineage>
        <taxon>Eukaryota</taxon>
        <taxon>Viridiplantae</taxon>
        <taxon>Streptophyta</taxon>
        <taxon>Embryophyta</taxon>
        <taxon>Tracheophyta</taxon>
        <taxon>Spermatophyta</taxon>
        <taxon>Magnoliopsida</taxon>
        <taxon>eudicotyledons</taxon>
        <taxon>Gunneridae</taxon>
        <taxon>Pentapetalae</taxon>
        <taxon>asterids</taxon>
        <taxon>lamiids</taxon>
        <taxon>Lamiales</taxon>
        <taxon>Oleaceae</taxon>
        <taxon>Forsythieae</taxon>
        <taxon>Abeliophyllum</taxon>
    </lineage>
</organism>
<evidence type="ECO:0000313" key="3">
    <source>
        <dbReference type="Proteomes" id="UP001604336"/>
    </source>
</evidence>
<dbReference type="AlphaFoldDB" id="A0ABD1SAL5"/>